<dbReference type="InterPro" id="IPR012334">
    <property type="entry name" value="Pectin_lyas_fold"/>
</dbReference>
<gene>
    <name evidence="1" type="ORF">SAMN04488055_5267</name>
</gene>
<dbReference type="Gene3D" id="2.160.20.10">
    <property type="entry name" value="Single-stranded right-handed beta-helix, Pectin lyase-like"/>
    <property type="match status" value="1"/>
</dbReference>
<dbReference type="OrthoDB" id="5488826at2"/>
<accession>A0A1N6K7V5</accession>
<reference evidence="1 2" key="1">
    <citation type="submission" date="2016-11" db="EMBL/GenBank/DDBJ databases">
        <authorList>
            <person name="Jaros S."/>
            <person name="Januszkiewicz K."/>
            <person name="Wedrychowicz H."/>
        </authorList>
    </citation>
    <scope>NUCLEOTIDE SEQUENCE [LARGE SCALE GENOMIC DNA]</scope>
    <source>
        <strain evidence="1 2">DSM 24787</strain>
    </source>
</reference>
<evidence type="ECO:0008006" key="3">
    <source>
        <dbReference type="Google" id="ProtNLM"/>
    </source>
</evidence>
<dbReference type="RefSeq" id="WP_074242515.1">
    <property type="nucleotide sequence ID" value="NZ_FSRA01000002.1"/>
</dbReference>
<sequence>MKFHAIVLLTLAAVGAYGQQSKLVQTGSNGKLIYATYANEGESNSINKIPDYSHAGYKGGGTLLPQVPVKKTLSPQAGDNHKYIQDAIEAVEQLPQDANGIRGAILLKAGTYELNGLLSIKKNGVVLRGEGQGENGTVLKDLVPGQHSFIRIQGSGKGHGNDDNRHNITTEYLPTGATILEVDNAAGLKAGDSIILVRQPNQQWIDALNMAQFGWKPAGYKAEFERTILKISGNQVTLKEPVVDPIQKQYGGGYLYKAKRSGRISNCGIENMRLESAYKTDTSEDHGWDAVALLRAENCWVKEVTAKYFGYACVSIESQSVYNTVVECAMLDPKSITTGGRKYSFVVESGSAFNFLNRCYTRGGRHDFVTGSVVPGPNVFLDCYSTDTYADIGPHHRWATGLLFDNVYGGQIRVQNRGAMGTGHGWSGAQVMFWNNYSYKSDFKVNSAPGSKNWAIGCSGQKQDGPTGYWESWGTAVTPRSLYLQQLKDRLGDKAVKNTIIKAQESGNIWELLAAWKGEGKLR</sequence>
<dbReference type="AlphaFoldDB" id="A0A1N6K7V5"/>
<evidence type="ECO:0000313" key="2">
    <source>
        <dbReference type="Proteomes" id="UP000185003"/>
    </source>
</evidence>
<dbReference type="Proteomes" id="UP000185003">
    <property type="component" value="Unassembled WGS sequence"/>
</dbReference>
<proteinExistence type="predicted"/>
<dbReference type="STRING" id="536979.SAMN04488055_5267"/>
<keyword evidence="2" id="KW-1185">Reference proteome</keyword>
<protein>
    <recommendedName>
        <fullName evidence="3">Pectate lyase</fullName>
    </recommendedName>
</protein>
<name>A0A1N6K7V5_9BACT</name>
<evidence type="ECO:0000313" key="1">
    <source>
        <dbReference type="EMBL" id="SIO52632.1"/>
    </source>
</evidence>
<dbReference type="EMBL" id="FSRA01000002">
    <property type="protein sequence ID" value="SIO52632.1"/>
    <property type="molecule type" value="Genomic_DNA"/>
</dbReference>
<dbReference type="SUPFAM" id="SSF51126">
    <property type="entry name" value="Pectin lyase-like"/>
    <property type="match status" value="1"/>
</dbReference>
<dbReference type="InterPro" id="IPR011050">
    <property type="entry name" value="Pectin_lyase_fold/virulence"/>
</dbReference>
<organism evidence="1 2">
    <name type="scientific">Chitinophaga niabensis</name>
    <dbReference type="NCBI Taxonomy" id="536979"/>
    <lineage>
        <taxon>Bacteria</taxon>
        <taxon>Pseudomonadati</taxon>
        <taxon>Bacteroidota</taxon>
        <taxon>Chitinophagia</taxon>
        <taxon>Chitinophagales</taxon>
        <taxon>Chitinophagaceae</taxon>
        <taxon>Chitinophaga</taxon>
    </lineage>
</organism>